<reference evidence="2" key="3">
    <citation type="submission" date="2018-08" db="EMBL/GenBank/DDBJ databases">
        <authorList>
            <person name="Guldener U."/>
        </authorList>
    </citation>
    <scope>NUCLEOTIDE SEQUENCE</scope>
    <source>
        <strain evidence="2">UB2</strain>
    </source>
</reference>
<keyword evidence="4" id="KW-1185">Reference proteome</keyword>
<dbReference type="Proteomes" id="UP000179920">
    <property type="component" value="Chromosome III"/>
</dbReference>
<evidence type="ECO:0008006" key="5">
    <source>
        <dbReference type="Google" id="ProtNLM"/>
    </source>
</evidence>
<dbReference type="InterPro" id="IPR036291">
    <property type="entry name" value="NAD(P)-bd_dom_sf"/>
</dbReference>
<dbReference type="AlphaFoldDB" id="A0A1K0FZP8"/>
<proteinExistence type="predicted"/>
<evidence type="ECO:0000313" key="1">
    <source>
        <dbReference type="EMBL" id="SAM77381.1"/>
    </source>
</evidence>
<reference evidence="3" key="2">
    <citation type="submission" date="2016-04" db="EMBL/GenBank/DDBJ databases">
        <authorList>
            <person name="Guldener U."/>
            <person name="Guldener U."/>
        </authorList>
    </citation>
    <scope>NUCLEOTIDE SEQUENCE [LARGE SCALE GENOMIC DNA]</scope>
    <source>
        <strain evidence="3">UB2112</strain>
    </source>
</reference>
<gene>
    <name evidence="2" type="ORF">UBRO2_02597</name>
    <name evidence="1" type="ORF">UBRO_01768</name>
</gene>
<name>A0A1K0FZP8_9BASI</name>
<dbReference type="OrthoDB" id="16464at2759"/>
<protein>
    <recommendedName>
        <fullName evidence="5">NAD-dependent epimerase/dehydratase domain-containing protein</fullName>
    </recommendedName>
</protein>
<accession>A0A1K0FZP8</accession>
<sequence length="338" mass="37951">MTLLAMGSRSKHIRLADKYLVLNGTSTTYIDPDTWTALKDPRVEYRQVNLNIASNLSKVYYHPRGVSYDIVFDFTGEGIVDSNAPPATESDAIKSKGARGYWWSAEVVGPFVFYGSIPSRYALGKVYHYLGEPMKLLWGPDLRINTIHVDDWCPAAWKLVQWISSRPRSEANKLAGEDLPPVRIKDITQDSLREKVGPECCPRSDTPRAPVFNLVDDTDLNQGKLLRMIGESFKIETGFANAFINAYARVDLSGAADDITEKHARAIAEIVQKTGIDDVALKGWIDTEMLANCSLVLSNGKIKRVIGWAPQVDLNRERLDDILDRLRELNQFPKRDPV</sequence>
<evidence type="ECO:0000313" key="4">
    <source>
        <dbReference type="Proteomes" id="UP000658997"/>
    </source>
</evidence>
<dbReference type="Proteomes" id="UP000658997">
    <property type="component" value="Unassembled WGS sequence"/>
</dbReference>
<organism evidence="1 3">
    <name type="scientific">Ustilago bromivora</name>
    <dbReference type="NCBI Taxonomy" id="307758"/>
    <lineage>
        <taxon>Eukaryota</taxon>
        <taxon>Fungi</taxon>
        <taxon>Dikarya</taxon>
        <taxon>Basidiomycota</taxon>
        <taxon>Ustilaginomycotina</taxon>
        <taxon>Ustilaginomycetes</taxon>
        <taxon>Ustilaginales</taxon>
        <taxon>Ustilaginaceae</taxon>
        <taxon>Ustilago</taxon>
    </lineage>
</organism>
<evidence type="ECO:0000313" key="2">
    <source>
        <dbReference type="EMBL" id="SYW78405.1"/>
    </source>
</evidence>
<evidence type="ECO:0000313" key="3">
    <source>
        <dbReference type="Proteomes" id="UP000179920"/>
    </source>
</evidence>
<dbReference type="Gene3D" id="3.40.50.720">
    <property type="entry name" value="NAD(P)-binding Rossmann-like Domain"/>
    <property type="match status" value="1"/>
</dbReference>
<dbReference type="EMBL" id="LT558119">
    <property type="protein sequence ID" value="SAM77381.1"/>
    <property type="molecule type" value="Genomic_DNA"/>
</dbReference>
<dbReference type="SUPFAM" id="SSF51735">
    <property type="entry name" value="NAD(P)-binding Rossmann-fold domains"/>
    <property type="match status" value="1"/>
</dbReference>
<reference evidence="1" key="1">
    <citation type="submission" date="2016-04" db="EMBL/GenBank/DDBJ databases">
        <authorList>
            <person name="Evans L.H."/>
            <person name="Alamgir A."/>
            <person name="Owens N."/>
            <person name="Weber N.D."/>
            <person name="Virtaneva K."/>
            <person name="Barbian K."/>
            <person name="Babar A."/>
            <person name="Rosenke K."/>
        </authorList>
    </citation>
    <scope>NUCLEOTIDE SEQUENCE</scope>
    <source>
        <strain evidence="1">UB2112</strain>
    </source>
</reference>
<dbReference type="EMBL" id="ULHB01000041">
    <property type="protein sequence ID" value="SYW78405.1"/>
    <property type="molecule type" value="Genomic_DNA"/>
</dbReference>